<evidence type="ECO:0000256" key="1">
    <source>
        <dbReference type="SAM" id="MobiDB-lite"/>
    </source>
</evidence>
<evidence type="ECO:0000256" key="2">
    <source>
        <dbReference type="SAM" id="SignalP"/>
    </source>
</evidence>
<evidence type="ECO:0000313" key="3">
    <source>
        <dbReference type="EMBL" id="MBD8487257.1"/>
    </source>
</evidence>
<keyword evidence="2" id="KW-0732">Signal</keyword>
<dbReference type="Pfam" id="PF16267">
    <property type="entry name" value="DUF4920"/>
    <property type="match status" value="1"/>
</dbReference>
<dbReference type="EMBL" id="JACYTQ010000001">
    <property type="protein sequence ID" value="MBD8487257.1"/>
    <property type="molecule type" value="Genomic_DNA"/>
</dbReference>
<dbReference type="Proteomes" id="UP000647133">
    <property type="component" value="Unassembled WGS sequence"/>
</dbReference>
<dbReference type="InterPro" id="IPR032577">
    <property type="entry name" value="DUF4920"/>
</dbReference>
<protein>
    <submittedName>
        <fullName evidence="3">DUF4920 domain-containing protein</fullName>
    </submittedName>
</protein>
<reference evidence="3 4" key="1">
    <citation type="submission" date="2020-09" db="EMBL/GenBank/DDBJ databases">
        <title>Echinicola sp. CAU 1574 isolated from sand of Sido Beach.</title>
        <authorList>
            <person name="Kim W."/>
        </authorList>
    </citation>
    <scope>NUCLEOTIDE SEQUENCE [LARGE SCALE GENOMIC DNA]</scope>
    <source>
        <strain evidence="3 4">CAU 1574</strain>
    </source>
</reference>
<accession>A0ABR9AEP3</accession>
<feature type="region of interest" description="Disordered" evidence="1">
    <location>
        <begin position="28"/>
        <end position="55"/>
    </location>
</feature>
<name>A0ABR9AEP3_9BACT</name>
<evidence type="ECO:0000313" key="4">
    <source>
        <dbReference type="Proteomes" id="UP000647133"/>
    </source>
</evidence>
<feature type="chain" id="PRO_5045441147" evidence="2">
    <location>
        <begin position="20"/>
        <end position="174"/>
    </location>
</feature>
<sequence>MKIVTKLFWVLLICLNVLACSTKENAHEKVSETDQKETKSGENVAGDYGSELGEGEVTPLSTMINSLEQNDTFNGKVEGTIEEVCVKKGCWLTMALPNGEKMRVTFKDYAFFVPTNSKGYPVVLEGEAIRTVTDVKTLRHYAEDGGASKEEIEAIKSPKEEYTFEAIGVVIAEK</sequence>
<comment type="caution">
    <text evidence="3">The sequence shown here is derived from an EMBL/GenBank/DDBJ whole genome shotgun (WGS) entry which is preliminary data.</text>
</comment>
<organism evidence="3 4">
    <name type="scientific">Echinicola arenosa</name>
    <dbReference type="NCBI Taxonomy" id="2774144"/>
    <lineage>
        <taxon>Bacteria</taxon>
        <taxon>Pseudomonadati</taxon>
        <taxon>Bacteroidota</taxon>
        <taxon>Cytophagia</taxon>
        <taxon>Cytophagales</taxon>
        <taxon>Cyclobacteriaceae</taxon>
        <taxon>Echinicola</taxon>
    </lineage>
</organism>
<feature type="compositionally biased region" description="Basic and acidic residues" evidence="1">
    <location>
        <begin position="28"/>
        <end position="40"/>
    </location>
</feature>
<keyword evidence="4" id="KW-1185">Reference proteome</keyword>
<proteinExistence type="predicted"/>
<dbReference type="RefSeq" id="WP_192007037.1">
    <property type="nucleotide sequence ID" value="NZ_JACYTQ010000001.1"/>
</dbReference>
<feature type="signal peptide" evidence="2">
    <location>
        <begin position="1"/>
        <end position="19"/>
    </location>
</feature>
<gene>
    <name evidence="3" type="ORF">IFO69_00715</name>
</gene>